<reference evidence="1 2" key="2">
    <citation type="journal article" date="2012" name="PLoS ONE">
        <title>An ancient pathway combining carbon dioxide fixation with the generation and utilization of a sodium ion gradient for ATP synthesis.</title>
        <authorList>
            <person name="Poehlein A."/>
            <person name="Schmidt S."/>
            <person name="Kaster A.K."/>
            <person name="Goenrich M."/>
            <person name="Vollmers J."/>
            <person name="Thurmer A."/>
            <person name="Bertsch J."/>
            <person name="Schuchmann K."/>
            <person name="Voigt B."/>
            <person name="Hecker M."/>
            <person name="Daniel R."/>
            <person name="Thauer R.K."/>
            <person name="Gottschalk G."/>
            <person name="Muller V."/>
        </authorList>
    </citation>
    <scope>NUCLEOTIDE SEQUENCE [LARGE SCALE GENOMIC DNA]</scope>
    <source>
        <strain evidence="2">ATCC 29683 / DSM 1030 / JCM 2381 / KCTC 1655 / WB1</strain>
    </source>
</reference>
<name>H6LIY8_ACEWD</name>
<evidence type="ECO:0000313" key="1">
    <source>
        <dbReference type="EMBL" id="AFA47351.1"/>
    </source>
</evidence>
<dbReference type="STRING" id="931626.Awo_c05520"/>
<dbReference type="GO" id="GO:0008705">
    <property type="term" value="F:methionine synthase activity"/>
    <property type="evidence" value="ECO:0007669"/>
    <property type="project" value="InterPro"/>
</dbReference>
<dbReference type="EMBL" id="CP002987">
    <property type="protein sequence ID" value="AFA47351.1"/>
    <property type="molecule type" value="Genomic_DNA"/>
</dbReference>
<dbReference type="eggNOG" id="COG1410">
    <property type="taxonomic scope" value="Bacteria"/>
</dbReference>
<dbReference type="HOGENOM" id="CLU_111890_0_0_9"/>
<reference evidence="2" key="1">
    <citation type="submission" date="2011-07" db="EMBL/GenBank/DDBJ databases">
        <title>Complete genome sequence of Acetobacterium woodii.</title>
        <authorList>
            <person name="Poehlein A."/>
            <person name="Schmidt S."/>
            <person name="Kaster A.-K."/>
            <person name="Goenrich M."/>
            <person name="Vollmers J."/>
            <person name="Thuermer A."/>
            <person name="Gottschalk G."/>
            <person name="Thauer R.K."/>
            <person name="Daniel R."/>
            <person name="Mueller V."/>
        </authorList>
    </citation>
    <scope>NUCLEOTIDE SEQUENCE [LARGE SCALE GENOMIC DNA]</scope>
    <source>
        <strain evidence="2">ATCC 29683 / DSM 1030 / JCM 2381 / KCTC 1655 / WB1</strain>
    </source>
</reference>
<keyword evidence="2" id="KW-1185">Reference proteome</keyword>
<protein>
    <submittedName>
        <fullName evidence="1">Putative B12-dependend methionine synthase</fullName>
    </submittedName>
</protein>
<organism evidence="1 2">
    <name type="scientific">Acetobacterium woodii (strain ATCC 29683 / DSM 1030 / JCM 2381 / KCTC 1655 / WB1)</name>
    <dbReference type="NCBI Taxonomy" id="931626"/>
    <lineage>
        <taxon>Bacteria</taxon>
        <taxon>Bacillati</taxon>
        <taxon>Bacillota</taxon>
        <taxon>Clostridia</taxon>
        <taxon>Eubacteriales</taxon>
        <taxon>Eubacteriaceae</taxon>
        <taxon>Acetobacterium</taxon>
    </lineage>
</organism>
<proteinExistence type="predicted"/>
<accession>H6LIY8</accession>
<dbReference type="Gene3D" id="3.40.109.40">
    <property type="match status" value="1"/>
</dbReference>
<dbReference type="Proteomes" id="UP000007177">
    <property type="component" value="Chromosome"/>
</dbReference>
<dbReference type="SUPFAM" id="SSF56507">
    <property type="entry name" value="Methionine synthase activation domain-like"/>
    <property type="match status" value="1"/>
</dbReference>
<dbReference type="RefSeq" id="WP_014354954.1">
    <property type="nucleotide sequence ID" value="NC_016894.1"/>
</dbReference>
<evidence type="ECO:0000313" key="2">
    <source>
        <dbReference type="Proteomes" id="UP000007177"/>
    </source>
</evidence>
<dbReference type="InterPro" id="IPR037010">
    <property type="entry name" value="VitB12-dep_Met_synth_activ_sf"/>
</dbReference>
<gene>
    <name evidence="1" type="ordered locus">Awo_c05520</name>
</gene>
<sequence length="214" mass="24947">MKACYDFEIGIDQQKIFERLNLIAGSSHYQYFLDAYEELLKEFESLVKPEGYYQLKINGLGKAFHTDFELPTHAVFCLITLGEAVSRRSTEMFRENDSFKGLLLDAMANQLLFDLSEKFYQQIREDIYQNSGFGLTRRYSPGDEGICLSYQKDILDHLSETLKQKIAVTKRYMYKPSKTLGYVYGADQSFDCRLKDHDCSRCQQLSCSFRKRTN</sequence>
<dbReference type="AlphaFoldDB" id="H6LIY8"/>
<dbReference type="OrthoDB" id="2034596at2"/>
<dbReference type="KEGG" id="awo:Awo_c05520"/>